<dbReference type="SMART" id="SM00239">
    <property type="entry name" value="C2"/>
    <property type="match status" value="2"/>
</dbReference>
<feature type="region of interest" description="Disordered" evidence="1">
    <location>
        <begin position="465"/>
        <end position="500"/>
    </location>
</feature>
<organism evidence="3 4">
    <name type="scientific">Acropora cervicornis</name>
    <name type="common">Staghorn coral</name>
    <dbReference type="NCBI Taxonomy" id="6130"/>
    <lineage>
        <taxon>Eukaryota</taxon>
        <taxon>Metazoa</taxon>
        <taxon>Cnidaria</taxon>
        <taxon>Anthozoa</taxon>
        <taxon>Hexacorallia</taxon>
        <taxon>Scleractinia</taxon>
        <taxon>Astrocoeniina</taxon>
        <taxon>Acroporidae</taxon>
        <taxon>Acropora</taxon>
    </lineage>
</organism>
<feature type="domain" description="C2" evidence="2">
    <location>
        <begin position="1148"/>
        <end position="1297"/>
    </location>
</feature>
<dbReference type="SUPFAM" id="SSF49562">
    <property type="entry name" value="C2 domain (Calcium/lipid-binding domain, CaLB)"/>
    <property type="match status" value="1"/>
</dbReference>
<proteinExistence type="predicted"/>
<dbReference type="PANTHER" id="PTHR21254">
    <property type="entry name" value="C2 DOMAIN-CONTAINING PROTEIN 3"/>
    <property type="match status" value="1"/>
</dbReference>
<dbReference type="Proteomes" id="UP001249851">
    <property type="component" value="Unassembled WGS sequence"/>
</dbReference>
<feature type="compositionally biased region" description="Polar residues" evidence="1">
    <location>
        <begin position="1567"/>
        <end position="1594"/>
    </location>
</feature>
<evidence type="ECO:0000313" key="3">
    <source>
        <dbReference type="EMBL" id="KAK2552124.1"/>
    </source>
</evidence>
<dbReference type="EMBL" id="JARQWQ010000090">
    <property type="protein sequence ID" value="KAK2552124.1"/>
    <property type="molecule type" value="Genomic_DNA"/>
</dbReference>
<keyword evidence="4" id="KW-1185">Reference proteome</keyword>
<dbReference type="GO" id="GO:0005814">
    <property type="term" value="C:centriole"/>
    <property type="evidence" value="ECO:0007669"/>
    <property type="project" value="TreeGrafter"/>
</dbReference>
<evidence type="ECO:0000256" key="1">
    <source>
        <dbReference type="SAM" id="MobiDB-lite"/>
    </source>
</evidence>
<feature type="region of interest" description="Disordered" evidence="1">
    <location>
        <begin position="186"/>
        <end position="215"/>
    </location>
</feature>
<feature type="region of interest" description="Disordered" evidence="1">
    <location>
        <begin position="1997"/>
        <end position="2018"/>
    </location>
</feature>
<accession>A0AAD9UW33</accession>
<dbReference type="Pfam" id="PF25339">
    <property type="entry name" value="C2_C2CD3_N"/>
    <property type="match status" value="1"/>
</dbReference>
<comment type="caution">
    <text evidence="3">The sequence shown here is derived from an EMBL/GenBank/DDBJ whole genome shotgun (WGS) entry which is preliminary data.</text>
</comment>
<dbReference type="PANTHER" id="PTHR21254:SF1">
    <property type="entry name" value="C2 DOMAIN-CONTAINING PROTEIN 3"/>
    <property type="match status" value="1"/>
</dbReference>
<feature type="region of interest" description="Disordered" evidence="1">
    <location>
        <begin position="2054"/>
        <end position="2101"/>
    </location>
</feature>
<dbReference type="GO" id="GO:0034451">
    <property type="term" value="C:centriolar satellite"/>
    <property type="evidence" value="ECO:0007669"/>
    <property type="project" value="TreeGrafter"/>
</dbReference>
<dbReference type="GO" id="GO:0060271">
    <property type="term" value="P:cilium assembly"/>
    <property type="evidence" value="ECO:0007669"/>
    <property type="project" value="TreeGrafter"/>
</dbReference>
<feature type="compositionally biased region" description="Basic residues" evidence="1">
    <location>
        <begin position="1"/>
        <end position="23"/>
    </location>
</feature>
<feature type="compositionally biased region" description="Basic and acidic residues" evidence="1">
    <location>
        <begin position="1997"/>
        <end position="2007"/>
    </location>
</feature>
<feature type="region of interest" description="Disordered" evidence="1">
    <location>
        <begin position="1913"/>
        <end position="1942"/>
    </location>
</feature>
<evidence type="ECO:0000313" key="4">
    <source>
        <dbReference type="Proteomes" id="UP001249851"/>
    </source>
</evidence>
<gene>
    <name evidence="3" type="ORF">P5673_026877</name>
</gene>
<protein>
    <submittedName>
        <fullName evidence="3">C2 domain-containing protein 3</fullName>
    </submittedName>
</protein>
<feature type="compositionally biased region" description="Basic and acidic residues" evidence="1">
    <location>
        <begin position="1913"/>
        <end position="1922"/>
    </location>
</feature>
<name>A0AAD9UW33_ACRCE</name>
<reference evidence="3" key="1">
    <citation type="journal article" date="2023" name="G3 (Bethesda)">
        <title>Whole genome assembly and annotation of the endangered Caribbean coral Acropora cervicornis.</title>
        <authorList>
            <person name="Selwyn J.D."/>
            <person name="Vollmer S.V."/>
        </authorList>
    </citation>
    <scope>NUCLEOTIDE SEQUENCE</scope>
    <source>
        <strain evidence="3">K2</strain>
    </source>
</reference>
<dbReference type="Gene3D" id="2.60.40.150">
    <property type="entry name" value="C2 domain"/>
    <property type="match status" value="1"/>
</dbReference>
<dbReference type="InterPro" id="IPR057537">
    <property type="entry name" value="C2_C2CD3_N"/>
</dbReference>
<dbReference type="Pfam" id="PF00168">
    <property type="entry name" value="C2"/>
    <property type="match status" value="1"/>
</dbReference>
<feature type="compositionally biased region" description="Basic and acidic residues" evidence="1">
    <location>
        <begin position="465"/>
        <end position="479"/>
    </location>
</feature>
<dbReference type="GO" id="GO:0061511">
    <property type="term" value="P:centriole elongation"/>
    <property type="evidence" value="ECO:0007669"/>
    <property type="project" value="TreeGrafter"/>
</dbReference>
<reference evidence="3" key="2">
    <citation type="journal article" date="2023" name="Science">
        <title>Genomic signatures of disease resistance in endangered staghorn corals.</title>
        <authorList>
            <person name="Vollmer S.V."/>
            <person name="Selwyn J.D."/>
            <person name="Despard B.A."/>
            <person name="Roesel C.L."/>
        </authorList>
    </citation>
    <scope>NUCLEOTIDE SEQUENCE</scope>
    <source>
        <strain evidence="3">K2</strain>
    </source>
</reference>
<dbReference type="InterPro" id="IPR035892">
    <property type="entry name" value="C2_domain_sf"/>
</dbReference>
<feature type="region of interest" description="Disordered" evidence="1">
    <location>
        <begin position="408"/>
        <end position="432"/>
    </location>
</feature>
<evidence type="ECO:0000259" key="2">
    <source>
        <dbReference type="SMART" id="SM00239"/>
    </source>
</evidence>
<dbReference type="InterPro" id="IPR000008">
    <property type="entry name" value="C2_dom"/>
</dbReference>
<feature type="compositionally biased region" description="Polar residues" evidence="1">
    <location>
        <begin position="480"/>
        <end position="489"/>
    </location>
</feature>
<feature type="region of interest" description="Disordered" evidence="1">
    <location>
        <begin position="1566"/>
        <end position="1598"/>
    </location>
</feature>
<dbReference type="GO" id="GO:0071539">
    <property type="term" value="P:protein localization to centrosome"/>
    <property type="evidence" value="ECO:0007669"/>
    <property type="project" value="TreeGrafter"/>
</dbReference>
<feature type="domain" description="C2" evidence="2">
    <location>
        <begin position="1601"/>
        <end position="1719"/>
    </location>
</feature>
<sequence length="2277" mass="253584">MVNYKKKPAKKAKRTSSSKKKERRLTGHISGYSQSTMVSNQEGQFPVVSSLPPAVDGHLRCFLRVSVPTIQWEINKYPTDVHVQLKWWGEEHGTGILFRPVDRKAPEQRGEAERLTSVRYAVCSGPRQFSAYLKGSLLELVLIFFDVMSTSSPQKKIALLKIALRFESISAAYNQISSSIPTIDMEMDQQQQRHASDENDAPPIDRPSIQSPTTVVPHPQQITRQESDPFVSPAVQSKFGDSRRYNYLRLTLGLKEYNDKGVTSPRPLLSPSGDSKVSSDLIGALLQRGEKLRDAMVLSADEDNDPDDSTEIASVMERNTHPGKLFEAILTSSDVDSKADVPDLAENSLIESVFLHNKKALDLVLGEEHVHYLEESSFSSPDGSVASEPGDPLYNESLLKDLFYTTTTEQASTDSDHTESTDDESGDQTVLNTDRVKVTNHEGEKHSSPEVNPNIDGVTRIKKSLSKETSIDDNTHNTKDSSLTSVSKNKASDPNPDEFIENLGPDKLTCLGRIDAARVLVDSLGIHRDSLKTGTYFVEYSFPTSTQAPSQEEDIAMASELTRIGSKRVQDGVVVFNHRSVFPVVFNAPVLDFWWRRPLTFRIYLRESGQRTPTVVGVAAFPLKRVLQSDSLSSSASLQVKLAEHSKHSESSSSSLLHHTSGPSVDCQFTGSVCGPLLVKVELMSDGKQLRVKPNIYSKPPLPTLATSSVRSEHVPVAKPVQLVGQAYSVASHTKGNVVKPFDKAIPQAPVTELDEPERDPITLYTLLWIPEGSKLVLHEHHNDNHVSKGLVPKSNLYLVCRMFWCDEVSKSRVCWGDNNPSFGFKQLLGIVKLSLHQLYLSYRDSKITRTLLKSKYPVLAVDEWSDVVNPFTCTQHGQLKVLFAMGSEEQIAAILTIKCGGSVPVGLMSHPDHRLDIARIDKGGIDDVHSMKSEELVEHQFEIIVEDIRGLSVFGNTVWGETDCFVQYHFPFQRLQQLTQVAGQDEIPKLQPHRTPTTLCVPDPSFHDVARHGLKLPQGIPVQKHLLAAFTGSWVSAPSIPGSGGVPFELWRRYYYPNIRDQMVAKATLPLAKLCAIVTMQRQGEATSQTFSLPLTVLAGDEITSTRQYERVCDSGLLDVSVKYQQVRSDQLKQEYAGRKGENNFVCLSLNVLQACGLKAAAQIHAKTLPNLSFPAEVGVNAYVVIHFPVGKHGKYVTKTVARTFTPEFSYKADLLVPILVPTGATGSGNISLAEQLEDSEMLLEVWHQLSRGISKGRRMTTQGWEAQAPNDRDVLLGVTTVPLVTLLTRQTGIKGWYPISLPDDSDVHDATPPGNAKKVIGGLELNLHFSEVEDRNHVIHISRGAGWSPLAGVECDDNDSFSEEEITKAINWEMSLKISKAWIPVSEVHSFYSGVTKVERGVKAYARYKLFNKAPICSRMSHVLEPSDGQMICELKHSKNTTLLPSSSLYWHMREENLEIQLWLSHKRHDAENTSKKRDRLVGSAFVDLSSLVASHHQRLKQISGLYPLFRPGVNDLFGACIHVQVSVKICHLEGKCDRELNLEKHASSDEDADISSILEDSEADGNTTISNDYHMTAKPTQNGTQKQQPQETPEDSFTAHILIEQALHLPTVPGHDGQRTMPNVYVSYQTLASVPPSCTSVVMSSTSPYWEHQKLEKISYSALQAKLWHTQHDKGALTESQEPGKRRTGSKCEERIIGFVSFDLLPLLAGMRQLIGWYNVVDFNGDCKGQIKLGVSPVTPLSPSRCSPASRTGYHPFQKQEVQGTSCVISSVIIPDEAHDMVHQNHLTERFSSDGVPLIHLQSNQKDNQRDLVFGSQMSFHSEIKDAQTNPVTDELPICSTSVLFSQLRQNMRELDTLQHDLNLKLRSQSVTADAICTEELLGAEPSRTSFKNALEVSDNSLKTAKSIAETRLESKPLEGELMSSEPAGPNDNGQVDSLSLDKLGWRNSAKDAAEKNLDVKLPAGADSSHPRNVLPEQLLLDEEGDHFFTLEKTSQIEDRRQSVDSEISGVNDTSEDCSVSGYIQDNTKKSKFSDIKDSWLSSEEEDTFVSMDEVAISPSSSSAQDRERRDISSLNNSTKSNDDEQKEEINAEDNDGNFVHSEMENTAEKFKVAETFQERSTEHKETALNFAKNTPGLLKKNHDFDHEQENQYKELPRQTVLPNHQITSITVPDFFIPSDQMEESMRALQWGLRNNSRAFHSKLLARSNNSDRQAKCKLSERFTKKESLNKARNGERPPISYSESERIARIFKSGARFQKEALYKRSIFRATSH</sequence>
<feature type="region of interest" description="Disordered" evidence="1">
    <location>
        <begin position="1"/>
        <end position="33"/>
    </location>
</feature>
<feature type="compositionally biased region" description="Basic and acidic residues" evidence="1">
    <location>
        <begin position="2084"/>
        <end position="2093"/>
    </location>
</feature>